<dbReference type="WBParaSite" id="TCNE_0000832401-mRNA-1">
    <property type="protein sequence ID" value="TCNE_0000832401-mRNA-1"/>
    <property type="gene ID" value="TCNE_0000832401"/>
</dbReference>
<evidence type="ECO:0000313" key="2">
    <source>
        <dbReference type="EMBL" id="VDM39645.1"/>
    </source>
</evidence>
<feature type="region of interest" description="Disordered" evidence="1">
    <location>
        <begin position="256"/>
        <end position="289"/>
    </location>
</feature>
<proteinExistence type="predicted"/>
<keyword evidence="3" id="KW-1185">Reference proteome</keyword>
<name>A0A183UIK4_TOXCA</name>
<dbReference type="Proteomes" id="UP000050794">
    <property type="component" value="Unassembled WGS sequence"/>
</dbReference>
<sequence length="872" mass="94231">MSREVMVHDACITMHRKPVVQKEMVEKRHRRELISSSSSSAGSSSEEETESKKVVIVEKGNAVRVNTSAGIASAQPAPQSLAAEANQCDVDDNGKVITANIKSNSCTNEKDSSVLQIREVAASSVASETQAFDTTAIKSPISVGSCSDKKKISTATLRTSASDGSVSVAYPITCNVTHGSMEDHASTAQANDLPLQNSVGVICAKEKLTKASSSNENSLKGLTSNENPIKVPLSNENTIQARLPNENSAEILQTIEGQISPSSEKPVKSSPPKNELKEHGAKYNNDSKVEKEKKNIAEMASFESVRDQNQKSFEAVTPERKSVEVIKPQQDMIKAFIQEEAAKKLAMLQGQIAEASTLTEKTIHETTLSKKETTELAKLQETSANNCSLEETIVRRPVLQKDDIKLYRAHCHEVVRINDTEQAIKASLQKGLNDVAKEVESVTANAVVDSKGELNTKSIFNLSKVVAVHQASATASNTSDKAAGTGAAEEKALQDKNAGSASSDKSVESGRKTTHQKNDTKVATCTQKTVVRFPNTIAARSPNDRVTMDTMQTAVRIPNTLSVGGTDKNTTTGTLQNAIESRQQGGKSEIRERIEEVTKKMEQAVESTNALCEVEENKVEPQQNIPCQKYEPGNRKLLKTGVISTRDDESPRRANQELPNKELQGGNNIAVANSQNDRSKVATARVEIDSPPEPPDVSLAKQSEGIVEGNCQAIRSEALASETSPTLPNGSKLISRSVPASHLKDYSAICGERNRADEGDEMFIADTELKHERSPSEEEEFVDAVSEVSERCSEASDHATFTLEEPALPDDLSSLDGSPDEMLVEDPPTQGMPRTLSIDTELTDSMVTLSAKGDIAAIQVCYLSLFCKKKIK</sequence>
<gene>
    <name evidence="2" type="ORF">TCNE_LOCUS8324</name>
</gene>
<feature type="compositionally biased region" description="Basic and acidic residues" evidence="1">
    <location>
        <begin position="645"/>
        <end position="655"/>
    </location>
</feature>
<feature type="compositionally biased region" description="Low complexity" evidence="1">
    <location>
        <begin position="35"/>
        <end position="44"/>
    </location>
</feature>
<reference evidence="4" key="1">
    <citation type="submission" date="2016-06" db="UniProtKB">
        <authorList>
            <consortium name="WormBaseParasite"/>
        </authorList>
    </citation>
    <scope>IDENTIFICATION</scope>
</reference>
<feature type="region of interest" description="Disordered" evidence="1">
    <location>
        <begin position="638"/>
        <end position="679"/>
    </location>
</feature>
<feature type="compositionally biased region" description="Basic and acidic residues" evidence="1">
    <location>
        <begin position="274"/>
        <end position="289"/>
    </location>
</feature>
<feature type="compositionally biased region" description="Polar residues" evidence="1">
    <location>
        <begin position="665"/>
        <end position="676"/>
    </location>
</feature>
<organism evidence="3 4">
    <name type="scientific">Toxocara canis</name>
    <name type="common">Canine roundworm</name>
    <dbReference type="NCBI Taxonomy" id="6265"/>
    <lineage>
        <taxon>Eukaryota</taxon>
        <taxon>Metazoa</taxon>
        <taxon>Ecdysozoa</taxon>
        <taxon>Nematoda</taxon>
        <taxon>Chromadorea</taxon>
        <taxon>Rhabditida</taxon>
        <taxon>Spirurina</taxon>
        <taxon>Ascaridomorpha</taxon>
        <taxon>Ascaridoidea</taxon>
        <taxon>Toxocaridae</taxon>
        <taxon>Toxocara</taxon>
    </lineage>
</organism>
<dbReference type="EMBL" id="UYWY01019878">
    <property type="protein sequence ID" value="VDM39645.1"/>
    <property type="molecule type" value="Genomic_DNA"/>
</dbReference>
<feature type="region of interest" description="Disordered" evidence="1">
    <location>
        <begin position="26"/>
        <end position="53"/>
    </location>
</feature>
<reference evidence="2 3" key="2">
    <citation type="submission" date="2018-11" db="EMBL/GenBank/DDBJ databases">
        <authorList>
            <consortium name="Pathogen Informatics"/>
        </authorList>
    </citation>
    <scope>NUCLEOTIDE SEQUENCE [LARGE SCALE GENOMIC DNA]</scope>
</reference>
<dbReference type="AlphaFoldDB" id="A0A183UIK4"/>
<feature type="compositionally biased region" description="Low complexity" evidence="1">
    <location>
        <begin position="260"/>
        <end position="273"/>
    </location>
</feature>
<accession>A0A183UIK4</accession>
<evidence type="ECO:0000313" key="4">
    <source>
        <dbReference type="WBParaSite" id="TCNE_0000832401-mRNA-1"/>
    </source>
</evidence>
<feature type="region of interest" description="Disordered" evidence="1">
    <location>
        <begin position="472"/>
        <end position="521"/>
    </location>
</feature>
<evidence type="ECO:0000256" key="1">
    <source>
        <dbReference type="SAM" id="MobiDB-lite"/>
    </source>
</evidence>
<feature type="compositionally biased region" description="Basic and acidic residues" evidence="1">
    <location>
        <begin position="505"/>
        <end position="520"/>
    </location>
</feature>
<protein>
    <submittedName>
        <fullName evidence="4">PHD finger protein 10</fullName>
    </submittedName>
</protein>
<evidence type="ECO:0000313" key="3">
    <source>
        <dbReference type="Proteomes" id="UP000050794"/>
    </source>
</evidence>